<dbReference type="EMBL" id="LGCI01000007">
    <property type="protein sequence ID" value="KOY82019.1"/>
    <property type="molecule type" value="Genomic_DNA"/>
</dbReference>
<evidence type="ECO:0000313" key="2">
    <source>
        <dbReference type="Proteomes" id="UP000037977"/>
    </source>
</evidence>
<organism evidence="1 2">
    <name type="scientific">Lysinibacillus macroides</name>
    <dbReference type="NCBI Taxonomy" id="33935"/>
    <lineage>
        <taxon>Bacteria</taxon>
        <taxon>Bacillati</taxon>
        <taxon>Bacillota</taxon>
        <taxon>Bacilli</taxon>
        <taxon>Bacillales</taxon>
        <taxon>Bacillaceae</taxon>
        <taxon>Lysinibacillus</taxon>
    </lineage>
</organism>
<accession>A0A0M9DJ98</accession>
<dbReference type="Proteomes" id="UP000037977">
    <property type="component" value="Unassembled WGS sequence"/>
</dbReference>
<keyword evidence="2" id="KW-1185">Reference proteome</keyword>
<proteinExistence type="predicted"/>
<dbReference type="RefSeq" id="WP_053995247.1">
    <property type="nucleotide sequence ID" value="NZ_CP065643.1"/>
</dbReference>
<dbReference type="AlphaFoldDB" id="A0A0M9DJ98"/>
<dbReference type="PATRIC" id="fig|33935.3.peg.1602"/>
<protein>
    <submittedName>
        <fullName evidence="1">Uncharacterized protein</fullName>
    </submittedName>
</protein>
<evidence type="ECO:0000313" key="1">
    <source>
        <dbReference type="EMBL" id="KOY82019.1"/>
    </source>
</evidence>
<sequence length="111" mass="12903">MLAGEENLTKNLISQLVMKQKRYKRYFIEDNTKIFISIDSISYFRPEDLNNIIGTIYICEIETAEISVSVFVEEKIKELINIIKTKYRGISSNKSKYEHGLAFLSTLEEAK</sequence>
<dbReference type="STRING" id="33935.ADM90_12035"/>
<gene>
    <name evidence="1" type="ORF">ADM90_12035</name>
</gene>
<comment type="caution">
    <text evidence="1">The sequence shown here is derived from an EMBL/GenBank/DDBJ whole genome shotgun (WGS) entry which is preliminary data.</text>
</comment>
<reference evidence="1 2" key="1">
    <citation type="submission" date="2015-07" db="EMBL/GenBank/DDBJ databases">
        <title>Genome sequencing project for genomic taxonomy and phylogenomics of Bacillus-like bacteria.</title>
        <authorList>
            <person name="Liu B."/>
            <person name="Wang J."/>
            <person name="Zhu Y."/>
            <person name="Liu G."/>
            <person name="Chen Q."/>
            <person name="Chen Z."/>
            <person name="Che J."/>
            <person name="Ge C."/>
            <person name="Shi H."/>
            <person name="Pan Z."/>
            <person name="Liu X."/>
        </authorList>
    </citation>
    <scope>NUCLEOTIDE SEQUENCE [LARGE SCALE GENOMIC DNA]</scope>
    <source>
        <strain evidence="1 2">DSM 54</strain>
    </source>
</reference>
<name>A0A0M9DJ98_9BACI</name>